<feature type="domain" description="Ig-like" evidence="19">
    <location>
        <begin position="134"/>
        <end position="223"/>
    </location>
</feature>
<evidence type="ECO:0000256" key="7">
    <source>
        <dbReference type="ARBA" id="ARBA00022737"/>
    </source>
</evidence>
<dbReference type="FunFam" id="2.60.40.10:FF:000080">
    <property type="entry name" value="Myosin light chain kinase, smooth muscle"/>
    <property type="match status" value="1"/>
</dbReference>
<proteinExistence type="inferred from homology"/>
<dbReference type="OrthoDB" id="10253954at2759"/>
<feature type="region of interest" description="Disordered" evidence="17">
    <location>
        <begin position="407"/>
        <end position="432"/>
    </location>
</feature>
<dbReference type="GO" id="GO:0016020">
    <property type="term" value="C:membrane"/>
    <property type="evidence" value="ECO:0007669"/>
    <property type="project" value="UniProtKB-SubCell"/>
</dbReference>
<dbReference type="PROSITE" id="PS50835">
    <property type="entry name" value="IG_LIKE"/>
    <property type="match status" value="3"/>
</dbReference>
<dbReference type="Pfam" id="PF07679">
    <property type="entry name" value="I-set"/>
    <property type="match status" value="2"/>
</dbReference>
<dbReference type="InterPro" id="IPR013783">
    <property type="entry name" value="Ig-like_fold"/>
</dbReference>
<keyword evidence="22" id="KW-1185">Reference proteome</keyword>
<comment type="caution">
    <text evidence="21">The sequence shown here is derived from an EMBL/GenBank/DDBJ whole genome shotgun (WGS) entry which is preliminary data.</text>
</comment>
<dbReference type="InterPro" id="IPR003599">
    <property type="entry name" value="Ig_sub"/>
</dbReference>
<dbReference type="InterPro" id="IPR013098">
    <property type="entry name" value="Ig_I-set"/>
</dbReference>
<dbReference type="SUPFAM" id="SSF48726">
    <property type="entry name" value="Immunoglobulin"/>
    <property type="match status" value="3"/>
</dbReference>
<keyword evidence="12" id="KW-1015">Disulfide bond</keyword>
<evidence type="ECO:0000256" key="10">
    <source>
        <dbReference type="ARBA" id="ARBA00022989"/>
    </source>
</evidence>
<dbReference type="EMBL" id="CAJFCW020000002">
    <property type="protein sequence ID" value="CAG9088376.1"/>
    <property type="molecule type" value="Genomic_DNA"/>
</dbReference>
<keyword evidence="13" id="KW-0675">Receptor</keyword>
<keyword evidence="6 18" id="KW-0732">Signal</keyword>
<dbReference type="EMBL" id="CAJFDH010000002">
    <property type="protein sequence ID" value="CAD5209062.1"/>
    <property type="molecule type" value="Genomic_DNA"/>
</dbReference>
<keyword evidence="7" id="KW-0677">Repeat</keyword>
<dbReference type="InterPro" id="IPR036179">
    <property type="entry name" value="Ig-like_dom_sf"/>
</dbReference>
<keyword evidence="9" id="KW-0904">Protein phosphatase</keyword>
<evidence type="ECO:0000256" key="14">
    <source>
        <dbReference type="ARBA" id="ARBA00023180"/>
    </source>
</evidence>
<dbReference type="PANTHER" id="PTHR44170:SF56">
    <property type="entry name" value="FIBRONECTIN TYPE-III DOMAIN-CONTAINING PROTEIN"/>
    <property type="match status" value="1"/>
</dbReference>
<comment type="similarity">
    <text evidence="2">Belongs to the protein kinase superfamily. CAMK Ser/Thr protein kinase family.</text>
</comment>
<evidence type="ECO:0000313" key="22">
    <source>
        <dbReference type="Proteomes" id="UP000614601"/>
    </source>
</evidence>
<comment type="catalytic activity">
    <reaction evidence="16">
        <text>O-phospho-L-tyrosyl-[protein] + H2O = L-tyrosyl-[protein] + phosphate</text>
        <dbReference type="Rhea" id="RHEA:10684"/>
        <dbReference type="Rhea" id="RHEA-COMP:10136"/>
        <dbReference type="Rhea" id="RHEA-COMP:20101"/>
        <dbReference type="ChEBI" id="CHEBI:15377"/>
        <dbReference type="ChEBI" id="CHEBI:43474"/>
        <dbReference type="ChEBI" id="CHEBI:46858"/>
        <dbReference type="ChEBI" id="CHEBI:61978"/>
        <dbReference type="EC" id="3.1.3.48"/>
    </reaction>
</comment>
<keyword evidence="5" id="KW-0812">Transmembrane</keyword>
<evidence type="ECO:0000256" key="16">
    <source>
        <dbReference type="ARBA" id="ARBA00051722"/>
    </source>
</evidence>
<dbReference type="PANTHER" id="PTHR44170">
    <property type="entry name" value="PROTEIN SIDEKICK"/>
    <property type="match status" value="1"/>
</dbReference>
<keyword evidence="14" id="KW-0325">Glycoprotein</keyword>
<evidence type="ECO:0000256" key="8">
    <source>
        <dbReference type="ARBA" id="ARBA00022801"/>
    </source>
</evidence>
<dbReference type="SMART" id="SM00408">
    <property type="entry name" value="IGc2"/>
    <property type="match status" value="3"/>
</dbReference>
<organism evidence="21 22">
    <name type="scientific">Bursaphelenchus okinawaensis</name>
    <dbReference type="NCBI Taxonomy" id="465554"/>
    <lineage>
        <taxon>Eukaryota</taxon>
        <taxon>Metazoa</taxon>
        <taxon>Ecdysozoa</taxon>
        <taxon>Nematoda</taxon>
        <taxon>Chromadorea</taxon>
        <taxon>Rhabditida</taxon>
        <taxon>Tylenchina</taxon>
        <taxon>Tylenchomorpha</taxon>
        <taxon>Aphelenchoidea</taxon>
        <taxon>Aphelenchoididae</taxon>
        <taxon>Bursaphelenchus</taxon>
    </lineage>
</organism>
<name>A0A811JZN4_9BILA</name>
<dbReference type="Pfam" id="PF00041">
    <property type="entry name" value="fn3"/>
    <property type="match status" value="2"/>
</dbReference>
<evidence type="ECO:0000256" key="4">
    <source>
        <dbReference type="ARBA" id="ARBA00013064"/>
    </source>
</evidence>
<evidence type="ECO:0000313" key="21">
    <source>
        <dbReference type="EMBL" id="CAD5209062.1"/>
    </source>
</evidence>
<dbReference type="GO" id="GO:0098609">
    <property type="term" value="P:cell-cell adhesion"/>
    <property type="evidence" value="ECO:0007669"/>
    <property type="project" value="TreeGrafter"/>
</dbReference>
<comment type="similarity">
    <text evidence="3">Belongs to the protein-tyrosine phosphatase family. Receptor class 2A subfamily.</text>
</comment>
<evidence type="ECO:0000259" key="20">
    <source>
        <dbReference type="PROSITE" id="PS50853"/>
    </source>
</evidence>
<evidence type="ECO:0000256" key="13">
    <source>
        <dbReference type="ARBA" id="ARBA00023170"/>
    </source>
</evidence>
<dbReference type="FunFam" id="2.60.40.10:FF:000010">
    <property type="entry name" value="receptor-type tyrosine-protein phosphatase delta isoform X1"/>
    <property type="match status" value="1"/>
</dbReference>
<feature type="domain" description="Ig-like" evidence="19">
    <location>
        <begin position="32"/>
        <end position="122"/>
    </location>
</feature>
<evidence type="ECO:0000256" key="2">
    <source>
        <dbReference type="ARBA" id="ARBA00006692"/>
    </source>
</evidence>
<dbReference type="Proteomes" id="UP000783686">
    <property type="component" value="Unassembled WGS sequence"/>
</dbReference>
<evidence type="ECO:0000256" key="1">
    <source>
        <dbReference type="ARBA" id="ARBA00004167"/>
    </source>
</evidence>
<dbReference type="Pfam" id="PF13927">
    <property type="entry name" value="Ig_3"/>
    <property type="match status" value="1"/>
</dbReference>
<dbReference type="InterPro" id="IPR036116">
    <property type="entry name" value="FN3_sf"/>
</dbReference>
<dbReference type="AlphaFoldDB" id="A0A811JZN4"/>
<feature type="chain" id="PRO_5036220824" description="protein-tyrosine-phosphatase" evidence="18">
    <location>
        <begin position="26"/>
        <end position="532"/>
    </location>
</feature>
<evidence type="ECO:0000256" key="9">
    <source>
        <dbReference type="ARBA" id="ARBA00022912"/>
    </source>
</evidence>
<dbReference type="Gene3D" id="2.60.40.10">
    <property type="entry name" value="Immunoglobulins"/>
    <property type="match status" value="5"/>
</dbReference>
<keyword evidence="11" id="KW-0472">Membrane</keyword>
<dbReference type="InterPro" id="IPR007110">
    <property type="entry name" value="Ig-like_dom"/>
</dbReference>
<dbReference type="SMART" id="SM00409">
    <property type="entry name" value="IG"/>
    <property type="match status" value="3"/>
</dbReference>
<dbReference type="SUPFAM" id="SSF49265">
    <property type="entry name" value="Fibronectin type III"/>
    <property type="match status" value="1"/>
</dbReference>
<evidence type="ECO:0000256" key="18">
    <source>
        <dbReference type="SAM" id="SignalP"/>
    </source>
</evidence>
<dbReference type="Proteomes" id="UP000614601">
    <property type="component" value="Unassembled WGS sequence"/>
</dbReference>
<evidence type="ECO:0000256" key="15">
    <source>
        <dbReference type="ARBA" id="ARBA00023319"/>
    </source>
</evidence>
<dbReference type="InterPro" id="IPR003598">
    <property type="entry name" value="Ig_sub2"/>
</dbReference>
<dbReference type="CDD" id="cd00063">
    <property type="entry name" value="FN3"/>
    <property type="match status" value="2"/>
</dbReference>
<dbReference type="FunFam" id="2.60.40.10:FF:000032">
    <property type="entry name" value="palladin isoform X1"/>
    <property type="match status" value="1"/>
</dbReference>
<feature type="domain" description="Fibronectin type-III" evidence="20">
    <location>
        <begin position="328"/>
        <end position="422"/>
    </location>
</feature>
<feature type="domain" description="Fibronectin type-III" evidence="20">
    <location>
        <begin position="427"/>
        <end position="525"/>
    </location>
</feature>
<gene>
    <name evidence="21" type="ORF">BOKJ2_LOCUS2492</name>
</gene>
<evidence type="ECO:0000256" key="12">
    <source>
        <dbReference type="ARBA" id="ARBA00023157"/>
    </source>
</evidence>
<reference evidence="21" key="1">
    <citation type="submission" date="2020-09" db="EMBL/GenBank/DDBJ databases">
        <authorList>
            <person name="Kikuchi T."/>
        </authorList>
    </citation>
    <scope>NUCLEOTIDE SEQUENCE</scope>
    <source>
        <strain evidence="21">SH1</strain>
    </source>
</reference>
<evidence type="ECO:0000256" key="11">
    <source>
        <dbReference type="ARBA" id="ARBA00023136"/>
    </source>
</evidence>
<dbReference type="PROSITE" id="PS50853">
    <property type="entry name" value="FN3"/>
    <property type="match status" value="2"/>
</dbReference>
<feature type="signal peptide" evidence="18">
    <location>
        <begin position="1"/>
        <end position="25"/>
    </location>
</feature>
<dbReference type="GO" id="GO:0004725">
    <property type="term" value="F:protein tyrosine phosphatase activity"/>
    <property type="evidence" value="ECO:0007669"/>
    <property type="project" value="UniProtKB-EC"/>
</dbReference>
<evidence type="ECO:0000256" key="3">
    <source>
        <dbReference type="ARBA" id="ARBA00010504"/>
    </source>
</evidence>
<sequence length="532" mass="58676">MKLHMKYQLQLSLAVLFQLYHSTAGYTGDGPPTFLVRPQDSRVPNGSTLVLFCRASGQPLPSIMWLMNGHTIAETRFKIKTLPDALSILRIENVKLADSGKIVACTAENGIGDPLKTESSLTVFPEDQVPPGFPVIEAHPVMKSVESGRTAHLSCRVSGEPTPKVLWLKNSIPVNVKNNPRYSVSTMGNPGALMIQKAKEEDQGRYECVASNDLGVVHSKAVHLFVKERQNPPYFSFKLPPVHRVPSGGAVNLTCVAVGYPMPRVFWRRQSDGEILNDPQTAPIGRNVLTVTDVRSTESYKCVAVSKLGSIDATTVVQPDGPFIPVPPPVNLRIVDVNDTSVKIRWDPVTRSEKIAKFIVTYQVKFDSRTVVEKIIFDVASNQAHIQNLVPFKHYQFTVKAVTASGRQSEPSSPIEAHTAQQPAESAPSDVRVRPLTEKGSVLVEWTAPDEDLYGTVTGYKVIYTDVAETTPEDGWKQKDIGTRDTATTINGLDLANEHYIKVKTMNSKGASPWSNVARIVVKPDNGWFYYF</sequence>
<feature type="domain" description="Ig-like" evidence="19">
    <location>
        <begin position="232"/>
        <end position="318"/>
    </location>
</feature>
<dbReference type="SMART" id="SM00060">
    <property type="entry name" value="FN3"/>
    <property type="match status" value="2"/>
</dbReference>
<evidence type="ECO:0000256" key="17">
    <source>
        <dbReference type="SAM" id="MobiDB-lite"/>
    </source>
</evidence>
<accession>A0A811JZN4</accession>
<keyword evidence="15" id="KW-0393">Immunoglobulin domain</keyword>
<comment type="subcellular location">
    <subcellularLocation>
        <location evidence="1">Membrane</location>
        <topology evidence="1">Single-pass membrane protein</topology>
    </subcellularLocation>
</comment>
<evidence type="ECO:0000256" key="6">
    <source>
        <dbReference type="ARBA" id="ARBA00022729"/>
    </source>
</evidence>
<keyword evidence="8" id="KW-0378">Hydrolase</keyword>
<protein>
    <recommendedName>
        <fullName evidence="4">protein-tyrosine-phosphatase</fullName>
        <ecNumber evidence="4">3.1.3.48</ecNumber>
    </recommendedName>
</protein>
<evidence type="ECO:0000256" key="5">
    <source>
        <dbReference type="ARBA" id="ARBA00022692"/>
    </source>
</evidence>
<keyword evidence="10" id="KW-1133">Transmembrane helix</keyword>
<evidence type="ECO:0000259" key="19">
    <source>
        <dbReference type="PROSITE" id="PS50835"/>
    </source>
</evidence>
<dbReference type="InterPro" id="IPR003961">
    <property type="entry name" value="FN3_dom"/>
</dbReference>
<dbReference type="EC" id="3.1.3.48" evidence="4"/>